<sequence>MSSQVHTAVGILRWTWKTCLPKFAPVKELTRAPLFLLHRPFCSSQLVPPLPTPAQTIQPGRRELTIQSLAEMGFSESQAQLVYEAANKNRCKHDVPVLSVLFSLGLNPDSVLKILEKCPELYSLKEAQLQQRALNLRKLGLLEGSLQRVISHYPKILSFPVKRVNAVSRLLREKCQFTAQQLADILRDSPHVVEEDPARLEYMFQYVYFRMGCRQAEMVKAKLFRLSLEELRCRHSFLERRGLFQTPDKKGQTLILNPRLKDFLSVSQELFLANIANATQEEFDVFQKLVAREQEEDEQGRNGRVRGKKAETEPVHPEGSYLKRRYKDELHLPREYETRYLLLANTLLSDVLFLSFNLANISCNALDMKIPYIFCEFLMVATVTTYCSSVLTVTLMVTDTFLAVRWPLRYNEILPPTRVKKIVGVVWALAMMYPLSLLVMMAVDNQGNPENLSVCLVLIILGLQKKYSLHIYFSVWAIFCTVLVLYCYIRLYMVTRSSGIWRSRYSRARVTLLAHSLMLLIYFAPGLVFTVELAQFERLEVEHQHLAVWINTVNLAVLMVVPRACAPYLYGLRYREVYETVRLMLWKRWFSQNPSSSPTPPDH</sequence>
<dbReference type="GO" id="GO:0003676">
    <property type="term" value="F:nucleic acid binding"/>
    <property type="evidence" value="ECO:0007669"/>
    <property type="project" value="InterPro"/>
</dbReference>
<evidence type="ECO:0000256" key="4">
    <source>
        <dbReference type="ARBA" id="ARBA00022946"/>
    </source>
</evidence>
<gene>
    <name evidence="10" type="ORF">KOW79_016859</name>
</gene>
<dbReference type="InterPro" id="IPR003690">
    <property type="entry name" value="MTERF"/>
</dbReference>
<dbReference type="EMBL" id="JAHKSW010000020">
    <property type="protein sequence ID" value="KAG7319716.1"/>
    <property type="molecule type" value="Genomic_DNA"/>
</dbReference>
<evidence type="ECO:0000256" key="2">
    <source>
        <dbReference type="ARBA" id="ARBA00007692"/>
    </source>
</evidence>
<protein>
    <recommendedName>
        <fullName evidence="9">G-protein coupled receptors family 1 profile domain-containing protein</fullName>
    </recommendedName>
</protein>
<dbReference type="Proteomes" id="UP000824219">
    <property type="component" value="Linkage Group LG20"/>
</dbReference>
<evidence type="ECO:0000256" key="5">
    <source>
        <dbReference type="ARBA" id="ARBA00022989"/>
    </source>
</evidence>
<dbReference type="PANTHER" id="PTHR26451">
    <property type="entry name" value="G_PROTEIN_RECEP_F1_2 DOMAIN-CONTAINING PROTEIN"/>
    <property type="match status" value="1"/>
</dbReference>
<evidence type="ECO:0000256" key="6">
    <source>
        <dbReference type="ARBA" id="ARBA00023136"/>
    </source>
</evidence>
<dbReference type="InterPro" id="IPR000276">
    <property type="entry name" value="GPCR_Rhodpsn"/>
</dbReference>
<keyword evidence="4" id="KW-0809">Transit peptide</keyword>
<evidence type="ECO:0000313" key="11">
    <source>
        <dbReference type="Proteomes" id="UP000824219"/>
    </source>
</evidence>
<dbReference type="InterPro" id="IPR052921">
    <property type="entry name" value="GPCR1_Superfamily_Member"/>
</dbReference>
<dbReference type="GO" id="GO:0004984">
    <property type="term" value="F:olfactory receptor activity"/>
    <property type="evidence" value="ECO:0007669"/>
    <property type="project" value="TreeGrafter"/>
</dbReference>
<evidence type="ECO:0000256" key="7">
    <source>
        <dbReference type="SAM" id="MobiDB-lite"/>
    </source>
</evidence>
<dbReference type="OrthoDB" id="9991972at2759"/>
<name>A0A9D3SCT9_9TELE</name>
<dbReference type="AlphaFoldDB" id="A0A9D3SCT9"/>
<keyword evidence="5 8" id="KW-1133">Transmembrane helix</keyword>
<comment type="caution">
    <text evidence="10">The sequence shown here is derived from an EMBL/GenBank/DDBJ whole genome shotgun (WGS) entry which is preliminary data.</text>
</comment>
<dbReference type="GO" id="GO:0004930">
    <property type="term" value="F:G protein-coupled receptor activity"/>
    <property type="evidence" value="ECO:0007669"/>
    <property type="project" value="InterPro"/>
</dbReference>
<keyword evidence="6 8" id="KW-0472">Membrane</keyword>
<reference evidence="10 11" key="1">
    <citation type="submission" date="2021-06" db="EMBL/GenBank/DDBJ databases">
        <title>Chromosome-level genome assembly of the red-tail catfish (Hemibagrus wyckioides).</title>
        <authorList>
            <person name="Shao F."/>
        </authorList>
    </citation>
    <scope>NUCLEOTIDE SEQUENCE [LARGE SCALE GENOMIC DNA]</scope>
    <source>
        <strain evidence="10">EC202008001</strain>
        <tissue evidence="10">Blood</tissue>
    </source>
</reference>
<evidence type="ECO:0000256" key="3">
    <source>
        <dbReference type="ARBA" id="ARBA00022692"/>
    </source>
</evidence>
<proteinExistence type="inferred from homology"/>
<feature type="transmembrane region" description="Helical" evidence="8">
    <location>
        <begin position="546"/>
        <end position="566"/>
    </location>
</feature>
<feature type="transmembrane region" description="Helical" evidence="8">
    <location>
        <begin position="422"/>
        <end position="443"/>
    </location>
</feature>
<keyword evidence="11" id="KW-1185">Reference proteome</keyword>
<evidence type="ECO:0000256" key="8">
    <source>
        <dbReference type="SAM" id="Phobius"/>
    </source>
</evidence>
<feature type="transmembrane region" description="Helical" evidence="8">
    <location>
        <begin position="379"/>
        <end position="402"/>
    </location>
</feature>
<feature type="transmembrane region" description="Helical" evidence="8">
    <location>
        <begin position="471"/>
        <end position="489"/>
    </location>
</feature>
<evidence type="ECO:0000256" key="1">
    <source>
        <dbReference type="ARBA" id="ARBA00004370"/>
    </source>
</evidence>
<comment type="similarity">
    <text evidence="2">Belongs to the mTERF family.</text>
</comment>
<keyword evidence="3 8" id="KW-0812">Transmembrane</keyword>
<dbReference type="PANTHER" id="PTHR26451:SF1002">
    <property type="entry name" value="G-PROTEIN COUPLED RECEPTOR 148-RELATED"/>
    <property type="match status" value="1"/>
</dbReference>
<comment type="subcellular location">
    <subcellularLocation>
        <location evidence="1">Membrane</location>
    </subcellularLocation>
</comment>
<dbReference type="GO" id="GO:0005549">
    <property type="term" value="F:odorant binding"/>
    <property type="evidence" value="ECO:0007669"/>
    <property type="project" value="TreeGrafter"/>
</dbReference>
<evidence type="ECO:0000259" key="9">
    <source>
        <dbReference type="PROSITE" id="PS50262"/>
    </source>
</evidence>
<dbReference type="Pfam" id="PF00001">
    <property type="entry name" value="7tm_1"/>
    <property type="match status" value="1"/>
</dbReference>
<accession>A0A9D3SCT9</accession>
<feature type="region of interest" description="Disordered" evidence="7">
    <location>
        <begin position="294"/>
        <end position="314"/>
    </location>
</feature>
<feature type="domain" description="G-protein coupled receptors family 1 profile" evidence="9">
    <location>
        <begin position="341"/>
        <end position="570"/>
    </location>
</feature>
<dbReference type="CDD" id="cd00637">
    <property type="entry name" value="7tm_classA_rhodopsin-like"/>
    <property type="match status" value="1"/>
</dbReference>
<dbReference type="Pfam" id="PF02536">
    <property type="entry name" value="mTERF"/>
    <property type="match status" value="1"/>
</dbReference>
<evidence type="ECO:0000313" key="10">
    <source>
        <dbReference type="EMBL" id="KAG7319716.1"/>
    </source>
</evidence>
<dbReference type="SUPFAM" id="SSF81321">
    <property type="entry name" value="Family A G protein-coupled receptor-like"/>
    <property type="match status" value="1"/>
</dbReference>
<dbReference type="GO" id="GO:0016020">
    <property type="term" value="C:membrane"/>
    <property type="evidence" value="ECO:0007669"/>
    <property type="project" value="UniProtKB-SubCell"/>
</dbReference>
<dbReference type="SMART" id="SM00733">
    <property type="entry name" value="Mterf"/>
    <property type="match status" value="3"/>
</dbReference>
<feature type="transmembrane region" description="Helical" evidence="8">
    <location>
        <begin position="510"/>
        <end position="534"/>
    </location>
</feature>
<dbReference type="InterPro" id="IPR017452">
    <property type="entry name" value="GPCR_Rhodpsn_7TM"/>
</dbReference>
<dbReference type="Gene3D" id="1.25.70.10">
    <property type="entry name" value="Transcription termination factor 3, mitochondrial"/>
    <property type="match status" value="1"/>
</dbReference>
<organism evidence="10 11">
    <name type="scientific">Hemibagrus wyckioides</name>
    <dbReference type="NCBI Taxonomy" id="337641"/>
    <lineage>
        <taxon>Eukaryota</taxon>
        <taxon>Metazoa</taxon>
        <taxon>Chordata</taxon>
        <taxon>Craniata</taxon>
        <taxon>Vertebrata</taxon>
        <taxon>Euteleostomi</taxon>
        <taxon>Actinopterygii</taxon>
        <taxon>Neopterygii</taxon>
        <taxon>Teleostei</taxon>
        <taxon>Ostariophysi</taxon>
        <taxon>Siluriformes</taxon>
        <taxon>Bagridae</taxon>
        <taxon>Hemibagrus</taxon>
    </lineage>
</organism>
<dbReference type="InterPro" id="IPR038538">
    <property type="entry name" value="MTERF_sf"/>
</dbReference>
<dbReference type="PROSITE" id="PS50262">
    <property type="entry name" value="G_PROTEIN_RECEP_F1_2"/>
    <property type="match status" value="1"/>
</dbReference>
<dbReference type="Gene3D" id="1.20.1070.10">
    <property type="entry name" value="Rhodopsin 7-helix transmembrane proteins"/>
    <property type="match status" value="1"/>
</dbReference>